<evidence type="ECO:0000313" key="2">
    <source>
        <dbReference type="Proteomes" id="UP000807769"/>
    </source>
</evidence>
<dbReference type="GeneID" id="64622927"/>
<protein>
    <submittedName>
        <fullName evidence="1">Uncharacterized protein</fullName>
    </submittedName>
</protein>
<dbReference type="EMBL" id="JABBWG010000081">
    <property type="protein sequence ID" value="KAG1802353.1"/>
    <property type="molecule type" value="Genomic_DNA"/>
</dbReference>
<sequence length="59" mass="7158">MPLRYQRVNLSLFTLCSKRFLPYKSAYFKLLVWIRRRRAADLNGKHRSLFCLIFFSPFA</sequence>
<evidence type="ECO:0000313" key="1">
    <source>
        <dbReference type="EMBL" id="KAG1802353.1"/>
    </source>
</evidence>
<keyword evidence="2" id="KW-1185">Reference proteome</keyword>
<proteinExistence type="predicted"/>
<gene>
    <name evidence="1" type="ORF">BJ212DRAFT_1040167</name>
</gene>
<accession>A0A9P7J4K5</accession>
<comment type="caution">
    <text evidence="1">The sequence shown here is derived from an EMBL/GenBank/DDBJ whole genome shotgun (WGS) entry which is preliminary data.</text>
</comment>
<dbReference type="OrthoDB" id="2793736at2759"/>
<dbReference type="RefSeq" id="XP_041186237.1">
    <property type="nucleotide sequence ID" value="XM_041328910.1"/>
</dbReference>
<reference evidence="1" key="1">
    <citation type="journal article" date="2020" name="New Phytol.">
        <title>Comparative genomics reveals dynamic genome evolution in host specialist ectomycorrhizal fungi.</title>
        <authorList>
            <person name="Lofgren L.A."/>
            <person name="Nguyen N.H."/>
            <person name="Vilgalys R."/>
            <person name="Ruytinx J."/>
            <person name="Liao H.L."/>
            <person name="Branco S."/>
            <person name="Kuo A."/>
            <person name="LaButti K."/>
            <person name="Lipzen A."/>
            <person name="Andreopoulos W."/>
            <person name="Pangilinan J."/>
            <person name="Riley R."/>
            <person name="Hundley H."/>
            <person name="Na H."/>
            <person name="Barry K."/>
            <person name="Grigoriev I.V."/>
            <person name="Stajich J.E."/>
            <person name="Kennedy P.G."/>
        </authorList>
    </citation>
    <scope>NUCLEOTIDE SEQUENCE</scope>
    <source>
        <strain evidence="1">MN1</strain>
    </source>
</reference>
<organism evidence="1 2">
    <name type="scientific">Suillus subaureus</name>
    <dbReference type="NCBI Taxonomy" id="48587"/>
    <lineage>
        <taxon>Eukaryota</taxon>
        <taxon>Fungi</taxon>
        <taxon>Dikarya</taxon>
        <taxon>Basidiomycota</taxon>
        <taxon>Agaricomycotina</taxon>
        <taxon>Agaricomycetes</taxon>
        <taxon>Agaricomycetidae</taxon>
        <taxon>Boletales</taxon>
        <taxon>Suillineae</taxon>
        <taxon>Suillaceae</taxon>
        <taxon>Suillus</taxon>
    </lineage>
</organism>
<dbReference type="AlphaFoldDB" id="A0A9P7J4K5"/>
<dbReference type="Proteomes" id="UP000807769">
    <property type="component" value="Unassembled WGS sequence"/>
</dbReference>
<name>A0A9P7J4K5_9AGAM</name>